<proteinExistence type="predicted"/>
<evidence type="ECO:0000313" key="5">
    <source>
        <dbReference type="Proteomes" id="UP000524535"/>
    </source>
</evidence>
<name>A0A7W6V4K7_9HYPH</name>
<dbReference type="AlphaFoldDB" id="A0A7W6V4K7"/>
<dbReference type="EMBL" id="JACIGW010000008">
    <property type="protein sequence ID" value="MBB4351104.1"/>
    <property type="molecule type" value="Genomic_DNA"/>
</dbReference>
<sequence>MCGDKAAVTFIRALPGEGAALRSLLEKDALGGFPNSATKPEILTCDVDVDFICLKESDETGFIFLSDETKCCIASLMVVVGGDVKRDRFH</sequence>
<dbReference type="Proteomes" id="UP000524535">
    <property type="component" value="Unassembled WGS sequence"/>
</dbReference>
<dbReference type="Proteomes" id="UP000576087">
    <property type="component" value="Unassembled WGS sequence"/>
</dbReference>
<evidence type="ECO:0000313" key="3">
    <source>
        <dbReference type="EMBL" id="MBB4448936.1"/>
    </source>
</evidence>
<evidence type="ECO:0000313" key="4">
    <source>
        <dbReference type="Proteomes" id="UP000520770"/>
    </source>
</evidence>
<comment type="caution">
    <text evidence="3">The sequence shown here is derived from an EMBL/GenBank/DDBJ whole genome shotgun (WGS) entry which is preliminary data.</text>
</comment>
<evidence type="ECO:0000313" key="2">
    <source>
        <dbReference type="EMBL" id="MBB4414320.1"/>
    </source>
</evidence>
<dbReference type="RefSeq" id="WP_183828860.1">
    <property type="nucleotide sequence ID" value="NZ_JACIGW010000008.1"/>
</dbReference>
<dbReference type="EMBL" id="JACIGY010000009">
    <property type="protein sequence ID" value="MBB4414320.1"/>
    <property type="molecule type" value="Genomic_DNA"/>
</dbReference>
<dbReference type="EMBL" id="JACIHM010000009">
    <property type="protein sequence ID" value="MBB4448936.1"/>
    <property type="molecule type" value="Genomic_DNA"/>
</dbReference>
<organism evidence="3 6">
    <name type="scientific">Aliirhizobium cellulosilyticum</name>
    <dbReference type="NCBI Taxonomy" id="393664"/>
    <lineage>
        <taxon>Bacteria</taxon>
        <taxon>Pseudomonadati</taxon>
        <taxon>Pseudomonadota</taxon>
        <taxon>Alphaproteobacteria</taxon>
        <taxon>Hyphomicrobiales</taxon>
        <taxon>Rhizobiaceae</taxon>
        <taxon>Aliirhizobium</taxon>
    </lineage>
</organism>
<reference evidence="4 5" key="1">
    <citation type="submission" date="2020-08" db="EMBL/GenBank/DDBJ databases">
        <title>Genomic Encyclopedia of Type Strains, Phase IV (KMG-V): Genome sequencing to study the core and pangenomes of soil and plant-associated prokaryotes.</title>
        <authorList>
            <person name="Whitman W."/>
        </authorList>
    </citation>
    <scope>NUCLEOTIDE SEQUENCE [LARGE SCALE GENOMIC DNA]</scope>
    <source>
        <strain evidence="2 5">SEMIA 444</strain>
        <strain evidence="1 4">SEMIA 448</strain>
        <strain evidence="3 6">SEMIA 452</strain>
    </source>
</reference>
<evidence type="ECO:0000313" key="6">
    <source>
        <dbReference type="Proteomes" id="UP000576087"/>
    </source>
</evidence>
<gene>
    <name evidence="2" type="ORF">GGE31_004862</name>
    <name evidence="1" type="ORF">GGE33_004882</name>
    <name evidence="3" type="ORF">GGE35_004786</name>
</gene>
<protein>
    <submittedName>
        <fullName evidence="3">Uncharacterized protein</fullName>
    </submittedName>
</protein>
<dbReference type="Proteomes" id="UP000520770">
    <property type="component" value="Unassembled WGS sequence"/>
</dbReference>
<keyword evidence="5" id="KW-1185">Reference proteome</keyword>
<accession>A0A7W6V4K7</accession>
<evidence type="ECO:0000313" key="1">
    <source>
        <dbReference type="EMBL" id="MBB4351104.1"/>
    </source>
</evidence>